<dbReference type="EnsemblPlants" id="Zm00001eb184260_T001">
    <property type="protein sequence ID" value="Zm00001eb184260_P001"/>
    <property type="gene ID" value="Zm00001eb184260"/>
</dbReference>
<evidence type="ECO:0000256" key="1">
    <source>
        <dbReference type="SAM" id="MobiDB-lite"/>
    </source>
</evidence>
<reference evidence="2" key="3">
    <citation type="submission" date="2021-05" db="UniProtKB">
        <authorList>
            <consortium name="EnsemblPlants"/>
        </authorList>
    </citation>
    <scope>IDENTIFICATION</scope>
    <source>
        <strain evidence="2">cv. B73</strain>
    </source>
</reference>
<dbReference type="InParanoid" id="A0A804NT47"/>
<organism evidence="2 3">
    <name type="scientific">Zea mays</name>
    <name type="common">Maize</name>
    <dbReference type="NCBI Taxonomy" id="4577"/>
    <lineage>
        <taxon>Eukaryota</taxon>
        <taxon>Viridiplantae</taxon>
        <taxon>Streptophyta</taxon>
        <taxon>Embryophyta</taxon>
        <taxon>Tracheophyta</taxon>
        <taxon>Spermatophyta</taxon>
        <taxon>Magnoliopsida</taxon>
        <taxon>Liliopsida</taxon>
        <taxon>Poales</taxon>
        <taxon>Poaceae</taxon>
        <taxon>PACMAD clade</taxon>
        <taxon>Panicoideae</taxon>
        <taxon>Andropogonodae</taxon>
        <taxon>Andropogoneae</taxon>
        <taxon>Tripsacinae</taxon>
        <taxon>Zea</taxon>
    </lineage>
</organism>
<name>A0A804NT47_MAIZE</name>
<sequence>MAGSPCHGRRAGSQRPSLRSSIPPWPRAFPLLRLPPKDSAQWPPHGSGLQQEVAGYMFAVLRSSPDIFARCRLAVLWSPVDSTPSTAAVRSLFCAAPSATP</sequence>
<protein>
    <submittedName>
        <fullName evidence="2">Uncharacterized protein</fullName>
    </submittedName>
</protein>
<dbReference type="Gramene" id="Zm00001eb184260_T001">
    <property type="protein sequence ID" value="Zm00001eb184260_P001"/>
    <property type="gene ID" value="Zm00001eb184260"/>
</dbReference>
<keyword evidence="3" id="KW-1185">Reference proteome</keyword>
<accession>A0A804NT47</accession>
<reference evidence="2" key="2">
    <citation type="submission" date="2019-07" db="EMBL/GenBank/DDBJ databases">
        <authorList>
            <person name="Seetharam A."/>
            <person name="Woodhouse M."/>
            <person name="Cannon E."/>
        </authorList>
    </citation>
    <scope>NUCLEOTIDE SEQUENCE [LARGE SCALE GENOMIC DNA]</scope>
    <source>
        <strain evidence="2">cv. B73</strain>
    </source>
</reference>
<evidence type="ECO:0000313" key="3">
    <source>
        <dbReference type="Proteomes" id="UP000007305"/>
    </source>
</evidence>
<reference evidence="3" key="1">
    <citation type="journal article" date="2009" name="Science">
        <title>The B73 maize genome: complexity, diversity, and dynamics.</title>
        <authorList>
            <person name="Schnable P.S."/>
            <person name="Ware D."/>
            <person name="Fulton R.S."/>
            <person name="Stein J.C."/>
            <person name="Wei F."/>
            <person name="Pasternak S."/>
            <person name="Liang C."/>
            <person name="Zhang J."/>
            <person name="Fulton L."/>
            <person name="Graves T.A."/>
            <person name="Minx P."/>
            <person name="Reily A.D."/>
            <person name="Courtney L."/>
            <person name="Kruchowski S.S."/>
            <person name="Tomlinson C."/>
            <person name="Strong C."/>
            <person name="Delehaunty K."/>
            <person name="Fronick C."/>
            <person name="Courtney B."/>
            <person name="Rock S.M."/>
            <person name="Belter E."/>
            <person name="Du F."/>
            <person name="Kim K."/>
            <person name="Abbott R.M."/>
            <person name="Cotton M."/>
            <person name="Levy A."/>
            <person name="Marchetto P."/>
            <person name="Ochoa K."/>
            <person name="Jackson S.M."/>
            <person name="Gillam B."/>
            <person name="Chen W."/>
            <person name="Yan L."/>
            <person name="Higginbotham J."/>
            <person name="Cardenas M."/>
            <person name="Waligorski J."/>
            <person name="Applebaum E."/>
            <person name="Phelps L."/>
            <person name="Falcone J."/>
            <person name="Kanchi K."/>
            <person name="Thane T."/>
            <person name="Scimone A."/>
            <person name="Thane N."/>
            <person name="Henke J."/>
            <person name="Wang T."/>
            <person name="Ruppert J."/>
            <person name="Shah N."/>
            <person name="Rotter K."/>
            <person name="Hodges J."/>
            <person name="Ingenthron E."/>
            <person name="Cordes M."/>
            <person name="Kohlberg S."/>
            <person name="Sgro J."/>
            <person name="Delgado B."/>
            <person name="Mead K."/>
            <person name="Chinwalla A."/>
            <person name="Leonard S."/>
            <person name="Crouse K."/>
            <person name="Collura K."/>
            <person name="Kudrna D."/>
            <person name="Currie J."/>
            <person name="He R."/>
            <person name="Angelova A."/>
            <person name="Rajasekar S."/>
            <person name="Mueller T."/>
            <person name="Lomeli R."/>
            <person name="Scara G."/>
            <person name="Ko A."/>
            <person name="Delaney K."/>
            <person name="Wissotski M."/>
            <person name="Lopez G."/>
            <person name="Campos D."/>
            <person name="Braidotti M."/>
            <person name="Ashley E."/>
            <person name="Golser W."/>
            <person name="Kim H."/>
            <person name="Lee S."/>
            <person name="Lin J."/>
            <person name="Dujmic Z."/>
            <person name="Kim W."/>
            <person name="Talag J."/>
            <person name="Zuccolo A."/>
            <person name="Fan C."/>
            <person name="Sebastian A."/>
            <person name="Kramer M."/>
            <person name="Spiegel L."/>
            <person name="Nascimento L."/>
            <person name="Zutavern T."/>
            <person name="Miller B."/>
            <person name="Ambroise C."/>
            <person name="Muller S."/>
            <person name="Spooner W."/>
            <person name="Narechania A."/>
            <person name="Ren L."/>
            <person name="Wei S."/>
            <person name="Kumari S."/>
            <person name="Faga B."/>
            <person name="Levy M.J."/>
            <person name="McMahan L."/>
            <person name="Van Buren P."/>
            <person name="Vaughn M.W."/>
            <person name="Ying K."/>
            <person name="Yeh C.-T."/>
            <person name="Emrich S.J."/>
            <person name="Jia Y."/>
            <person name="Kalyanaraman A."/>
            <person name="Hsia A.-P."/>
            <person name="Barbazuk W.B."/>
            <person name="Baucom R.S."/>
            <person name="Brutnell T.P."/>
            <person name="Carpita N.C."/>
            <person name="Chaparro C."/>
            <person name="Chia J.-M."/>
            <person name="Deragon J.-M."/>
            <person name="Estill J.C."/>
            <person name="Fu Y."/>
            <person name="Jeddeloh J.A."/>
            <person name="Han Y."/>
            <person name="Lee H."/>
            <person name="Li P."/>
            <person name="Lisch D.R."/>
            <person name="Liu S."/>
            <person name="Liu Z."/>
            <person name="Nagel D.H."/>
            <person name="McCann M.C."/>
            <person name="SanMiguel P."/>
            <person name="Myers A.M."/>
            <person name="Nettleton D."/>
            <person name="Nguyen J."/>
            <person name="Penning B.W."/>
            <person name="Ponnala L."/>
            <person name="Schneider K.L."/>
            <person name="Schwartz D.C."/>
            <person name="Sharma A."/>
            <person name="Soderlund C."/>
            <person name="Springer N.M."/>
            <person name="Sun Q."/>
            <person name="Wang H."/>
            <person name="Waterman M."/>
            <person name="Westerman R."/>
            <person name="Wolfgruber T.K."/>
            <person name="Yang L."/>
            <person name="Yu Y."/>
            <person name="Zhang L."/>
            <person name="Zhou S."/>
            <person name="Zhu Q."/>
            <person name="Bennetzen J.L."/>
            <person name="Dawe R.K."/>
            <person name="Jiang J."/>
            <person name="Jiang N."/>
            <person name="Presting G.G."/>
            <person name="Wessler S.R."/>
            <person name="Aluru S."/>
            <person name="Martienssen R.A."/>
            <person name="Clifton S.W."/>
            <person name="McCombie W.R."/>
            <person name="Wing R.A."/>
            <person name="Wilson R.K."/>
        </authorList>
    </citation>
    <scope>NUCLEOTIDE SEQUENCE [LARGE SCALE GENOMIC DNA]</scope>
    <source>
        <strain evidence="3">cv. B73</strain>
    </source>
</reference>
<dbReference type="Proteomes" id="UP000007305">
    <property type="component" value="Chromosome 4"/>
</dbReference>
<evidence type="ECO:0000313" key="2">
    <source>
        <dbReference type="EnsemblPlants" id="Zm00001eb184260_P001"/>
    </source>
</evidence>
<proteinExistence type="predicted"/>
<feature type="region of interest" description="Disordered" evidence="1">
    <location>
        <begin position="1"/>
        <end position="25"/>
    </location>
</feature>
<dbReference type="AlphaFoldDB" id="A0A804NT47"/>